<dbReference type="Gene3D" id="3.40.50.800">
    <property type="entry name" value="Anticodon-binding domain"/>
    <property type="match status" value="1"/>
</dbReference>
<dbReference type="PANTHER" id="PTHR10745:SF8">
    <property type="entry name" value="DNA POLYMERASE SUBUNIT GAMMA-2, MITOCHONDRIAL"/>
    <property type="match status" value="1"/>
</dbReference>
<gene>
    <name evidence="8" type="primary">glyS</name>
    <name evidence="8" type="ORF">MHM_04850</name>
</gene>
<dbReference type="HOGENOM" id="CLU_015515_2_0_14"/>
<dbReference type="AlphaFoldDB" id="G8C3V5"/>
<organism evidence="8">
    <name type="scientific">Candidatus Mycoplasma haematominutum 'Birmingham 1'</name>
    <dbReference type="NCBI Taxonomy" id="1116213"/>
    <lineage>
        <taxon>Bacteria</taxon>
        <taxon>Bacillati</taxon>
        <taxon>Mycoplasmatota</taxon>
        <taxon>Mollicutes</taxon>
        <taxon>Mycoplasmataceae</taxon>
        <taxon>Mycoplasma</taxon>
    </lineage>
</organism>
<dbReference type="SUPFAM" id="SSF52954">
    <property type="entry name" value="Class II aaRS ABD-related"/>
    <property type="match status" value="1"/>
</dbReference>
<dbReference type="EMBL" id="HE613254">
    <property type="protein sequence ID" value="CCE67003.1"/>
    <property type="molecule type" value="Genomic_DNA"/>
</dbReference>
<dbReference type="PRINTS" id="PR01043">
    <property type="entry name" value="TRNASYNTHGLY"/>
</dbReference>
<dbReference type="GO" id="GO:0006426">
    <property type="term" value="P:glycyl-tRNA aminoacylation"/>
    <property type="evidence" value="ECO:0007669"/>
    <property type="project" value="TreeGrafter"/>
</dbReference>
<dbReference type="InterPro" id="IPR045864">
    <property type="entry name" value="aa-tRNA-synth_II/BPL/LPL"/>
</dbReference>
<dbReference type="Gene3D" id="3.30.930.10">
    <property type="entry name" value="Bira Bifunctional Protein, Domain 2"/>
    <property type="match status" value="1"/>
</dbReference>
<dbReference type="InterPro" id="IPR004154">
    <property type="entry name" value="Anticodon-bd"/>
</dbReference>
<name>G8C3V5_9MOLU</name>
<evidence type="ECO:0000256" key="2">
    <source>
        <dbReference type="ARBA" id="ARBA00022598"/>
    </source>
</evidence>
<dbReference type="Pfam" id="PF03129">
    <property type="entry name" value="HGTP_anticodon"/>
    <property type="match status" value="1"/>
</dbReference>
<protein>
    <submittedName>
        <fullName evidence="8">Glycyl-tRNA synthetase</fullName>
        <ecNumber evidence="8">6.1.1.14</ecNumber>
    </submittedName>
</protein>
<sequence>MEKYLIEKGFIFPTNSIYGGQEASWDYGHIGVLLKENLKQAWISFFVSSRENARLYEGTLLTSRQIWEASGHLSHFEKKLVECKKCNHRYELEDNEDLKACRNCNARDLTEPQSFQLLFKTDKYYLRPETAQTIFVNTKLISLKSQLSLPFGIAQIGKAFRNEVSPGRGVFRTKEFEQLEFEEFVLPEKSNATLEHQKKQVNSFLVDVLGFSTSSIQFQEVTGSELPHYSLRNADLYYNFEFGREELWGIANRGDFDLDSHQKCSGVKLHFQTQENAELVLPHVVEHSVGLNRLLLALITEKLTKKEGREWAVLSLPINLSPYKFAILPLAKMQHGEALNLFNWLKKSSCSIALSTKGSIGKRYREQDEIGTAFCLTIDYQSGNWADDEFSFTLRERDTGQQLRLKRENLKKYIWDCLAIHPEFR</sequence>
<dbReference type="InterPro" id="IPR036621">
    <property type="entry name" value="Anticodon-bd_dom_sf"/>
</dbReference>
<dbReference type="PROSITE" id="PS50862">
    <property type="entry name" value="AA_TRNA_LIGASE_II"/>
    <property type="match status" value="1"/>
</dbReference>
<keyword evidence="1" id="KW-0963">Cytoplasm</keyword>
<dbReference type="NCBIfam" id="NF003211">
    <property type="entry name" value="PRK04173.1"/>
    <property type="match status" value="1"/>
</dbReference>
<dbReference type="GO" id="GO:0005524">
    <property type="term" value="F:ATP binding"/>
    <property type="evidence" value="ECO:0007669"/>
    <property type="project" value="UniProtKB-KW"/>
</dbReference>
<dbReference type="GO" id="GO:0004820">
    <property type="term" value="F:glycine-tRNA ligase activity"/>
    <property type="evidence" value="ECO:0007669"/>
    <property type="project" value="UniProtKB-EC"/>
</dbReference>
<proteinExistence type="predicted"/>
<dbReference type="EC" id="6.1.1.14" evidence="8"/>
<reference evidence="8" key="1">
    <citation type="submission" date="2011-11" db="EMBL/GenBank/DDBJ databases">
        <title>Complete genome sequence of Candidatus Mycoplasma haemominutum.</title>
        <authorList>
            <person name="Barker E.N."/>
            <person name="Darby A.C."/>
            <person name="Helps C.R."/>
            <person name="Peters I.R."/>
            <person name="Hughes M.A."/>
            <person name="Radford A.D."/>
            <person name="Novacco M."/>
            <person name="Boretti F."/>
            <person name="Hofmann-Lehmann R."/>
            <person name="Tasker S."/>
        </authorList>
    </citation>
    <scope>NUCLEOTIDE SEQUENCE</scope>
    <source>
        <strain evidence="8">Birmingham 1</strain>
    </source>
</reference>
<dbReference type="InterPro" id="IPR027031">
    <property type="entry name" value="Gly-tRNA_synthase/POLG2"/>
</dbReference>
<dbReference type="KEGG" id="mhb:MHM_04850"/>
<evidence type="ECO:0000256" key="3">
    <source>
        <dbReference type="ARBA" id="ARBA00022741"/>
    </source>
</evidence>
<keyword evidence="5" id="KW-0648">Protein biosynthesis</keyword>
<dbReference type="PANTHER" id="PTHR10745">
    <property type="entry name" value="GLYCYL-TRNA SYNTHETASE/DNA POLYMERASE SUBUNIT GAMMA-2"/>
    <property type="match status" value="1"/>
</dbReference>
<dbReference type="GO" id="GO:0005737">
    <property type="term" value="C:cytoplasm"/>
    <property type="evidence" value="ECO:0007669"/>
    <property type="project" value="TreeGrafter"/>
</dbReference>
<keyword evidence="6 8" id="KW-0030">Aminoacyl-tRNA synthetase</keyword>
<evidence type="ECO:0000256" key="6">
    <source>
        <dbReference type="ARBA" id="ARBA00023146"/>
    </source>
</evidence>
<reference evidence="8" key="2">
    <citation type="submission" date="2011-11" db="EMBL/GenBank/DDBJ databases">
        <authorList>
            <person name="Barker E."/>
        </authorList>
    </citation>
    <scope>NUCLEOTIDE SEQUENCE</scope>
    <source>
        <strain evidence="8">Birmingham 1</strain>
    </source>
</reference>
<dbReference type="PATRIC" id="fig|1116213.3.peg.526"/>
<dbReference type="InterPro" id="IPR002314">
    <property type="entry name" value="aa-tRNA-synt_IIb"/>
</dbReference>
<keyword evidence="2 8" id="KW-0436">Ligase</keyword>
<dbReference type="SUPFAM" id="SSF55681">
    <property type="entry name" value="Class II aaRS and biotin synthetases"/>
    <property type="match status" value="1"/>
</dbReference>
<dbReference type="InterPro" id="IPR006195">
    <property type="entry name" value="aa-tRNA-synth_II"/>
</dbReference>
<dbReference type="Pfam" id="PF00587">
    <property type="entry name" value="tRNA-synt_2b"/>
    <property type="match status" value="1"/>
</dbReference>
<keyword evidence="3" id="KW-0547">Nucleotide-binding</keyword>
<dbReference type="CDD" id="cd08168">
    <property type="entry name" value="Cytochrom_C3"/>
    <property type="match status" value="1"/>
</dbReference>
<keyword evidence="4" id="KW-0067">ATP-binding</keyword>
<evidence type="ECO:0000259" key="7">
    <source>
        <dbReference type="PROSITE" id="PS50862"/>
    </source>
</evidence>
<evidence type="ECO:0000256" key="4">
    <source>
        <dbReference type="ARBA" id="ARBA00022840"/>
    </source>
</evidence>
<evidence type="ECO:0000256" key="5">
    <source>
        <dbReference type="ARBA" id="ARBA00022917"/>
    </source>
</evidence>
<evidence type="ECO:0000256" key="1">
    <source>
        <dbReference type="ARBA" id="ARBA00022490"/>
    </source>
</evidence>
<accession>G8C3V5</accession>
<feature type="domain" description="Aminoacyl-transfer RNA synthetases class-II family profile" evidence="7">
    <location>
        <begin position="31"/>
        <end position="329"/>
    </location>
</feature>
<evidence type="ECO:0000313" key="8">
    <source>
        <dbReference type="EMBL" id="CCE67003.1"/>
    </source>
</evidence>